<proteinExistence type="predicted"/>
<dbReference type="PANTHER" id="PTHR43123:SF4">
    <property type="entry name" value="POLYSACCHARIDE DEACETYLASE"/>
    <property type="match status" value="1"/>
</dbReference>
<evidence type="ECO:0000313" key="2">
    <source>
        <dbReference type="EMBL" id="MEE2002899.1"/>
    </source>
</evidence>
<keyword evidence="3" id="KW-1185">Reference proteome</keyword>
<dbReference type="Gene3D" id="3.20.20.370">
    <property type="entry name" value="Glycoside hydrolase/deacetylase"/>
    <property type="match status" value="1"/>
</dbReference>
<reference evidence="2 3" key="1">
    <citation type="submission" date="2023-07" db="EMBL/GenBank/DDBJ databases">
        <title>Alkalimonas sp., MEB108 novel, alkaliphilic bacterium isolated from Lonar Lake, India.</title>
        <authorList>
            <person name="Joshi A."/>
            <person name="Thite S."/>
        </authorList>
    </citation>
    <scope>NUCLEOTIDE SEQUENCE [LARGE SCALE GENOMIC DNA]</scope>
    <source>
        <strain evidence="2 3">MEB108</strain>
    </source>
</reference>
<sequence>MALDPTHLNYPKRGYGMDHERYRWSMLTDRPKLSWPNGKPLALWVNVCLQFFPLNQQGKPYKVPGGMTMPYPDLRHYSLRDYGNRVGLFRVLKALDRYHITPTFAVNSELALRTPYLVDVLKEQQQEIICHGWNMDSLHYGGLSEQDERELIQRSLDTLRNLSGQAVRGWLSPARNESARTPDLLAEQGIDYLCDWVNDDLPYPMQTQSQPIWAMPLSTELEDAFILGNNLHSEASYVQQVSDSCDFLLQEAQTQGGRMLALNIHPWLLGQPHRIGYLEQLLDYLSGQAIWSASASDIIATVRNQQGAHFL</sequence>
<dbReference type="CDD" id="cd10979">
    <property type="entry name" value="CE4_PuuE_like"/>
    <property type="match status" value="1"/>
</dbReference>
<accession>A0ABU7J928</accession>
<dbReference type="RefSeq" id="WP_330129944.1">
    <property type="nucleotide sequence ID" value="NZ_JAUHLI010000018.1"/>
</dbReference>
<dbReference type="Proteomes" id="UP001336314">
    <property type="component" value="Unassembled WGS sequence"/>
</dbReference>
<dbReference type="SUPFAM" id="SSF88713">
    <property type="entry name" value="Glycoside hydrolase/deacetylase"/>
    <property type="match status" value="1"/>
</dbReference>
<name>A0ABU7J928_9GAMM</name>
<comment type="caution">
    <text evidence="2">The sequence shown here is derived from an EMBL/GenBank/DDBJ whole genome shotgun (WGS) entry which is preliminary data.</text>
</comment>
<protein>
    <submittedName>
        <fullName evidence="2">Polysaccharide deacetylase family protein</fullName>
    </submittedName>
</protein>
<evidence type="ECO:0000259" key="1">
    <source>
        <dbReference type="Pfam" id="PF01522"/>
    </source>
</evidence>
<dbReference type="InterPro" id="IPR011330">
    <property type="entry name" value="Glyco_hydro/deAcase_b/a-brl"/>
</dbReference>
<organism evidence="2 3">
    <name type="scientific">Alkalimonas cellulosilytica</name>
    <dbReference type="NCBI Taxonomy" id="3058395"/>
    <lineage>
        <taxon>Bacteria</taxon>
        <taxon>Pseudomonadati</taxon>
        <taxon>Pseudomonadota</taxon>
        <taxon>Gammaproteobacteria</taxon>
        <taxon>Alkalimonas</taxon>
    </lineage>
</organism>
<dbReference type="PANTHER" id="PTHR43123">
    <property type="entry name" value="POLYSACCHARIDE DEACETYLASE-RELATED"/>
    <property type="match status" value="1"/>
</dbReference>
<dbReference type="InterPro" id="IPR002509">
    <property type="entry name" value="NODB_dom"/>
</dbReference>
<feature type="domain" description="NodB homology" evidence="1">
    <location>
        <begin position="83"/>
        <end position="192"/>
    </location>
</feature>
<gene>
    <name evidence="2" type="ORF">QWY20_15690</name>
</gene>
<evidence type="ECO:0000313" key="3">
    <source>
        <dbReference type="Proteomes" id="UP001336314"/>
    </source>
</evidence>
<dbReference type="EMBL" id="JAUHLI010000018">
    <property type="protein sequence ID" value="MEE2002899.1"/>
    <property type="molecule type" value="Genomic_DNA"/>
</dbReference>
<dbReference type="Pfam" id="PF01522">
    <property type="entry name" value="Polysacc_deac_1"/>
    <property type="match status" value="1"/>
</dbReference>